<comment type="caution">
    <text evidence="2">The sequence shown here is derived from an EMBL/GenBank/DDBJ whole genome shotgun (WGS) entry which is preliminary data.</text>
</comment>
<dbReference type="RefSeq" id="WP_204204343.1">
    <property type="nucleotide sequence ID" value="NZ_JAFELM010000036.1"/>
</dbReference>
<reference evidence="2 3" key="1">
    <citation type="submission" date="2021-02" db="EMBL/GenBank/DDBJ databases">
        <title>Bacillus sp. RD4P76, an endophyte from a halophyte.</title>
        <authorList>
            <person name="Sun J.-Q."/>
        </authorList>
    </citation>
    <scope>NUCLEOTIDE SEQUENCE [LARGE SCALE GENOMIC DNA]</scope>
    <source>
        <strain evidence="2 3">RD4P76</strain>
    </source>
</reference>
<evidence type="ECO:0000313" key="2">
    <source>
        <dbReference type="EMBL" id="MBM6618990.1"/>
    </source>
</evidence>
<feature type="chain" id="PRO_5045402273" evidence="1">
    <location>
        <begin position="23"/>
        <end position="172"/>
    </location>
</feature>
<sequence>MKNLTVLSLFMSLLFVNSSAFASTDLSKQECTRKVELKMAEFQHQVMEDVFASYNEHYDLTHRLEAVSFHDLSKFKRLHTEKEPDIESLTPFFTGASIGEKKLFLNEANRATMFFKDLEGNNHRLTLKKSKSGWEQLNEEVKAGTKMEYKKLKCEEEHQMQQFLNGLFKRKE</sequence>
<accession>A0ABS2DLQ8</accession>
<keyword evidence="1" id="KW-0732">Signal</keyword>
<feature type="signal peptide" evidence="1">
    <location>
        <begin position="1"/>
        <end position="22"/>
    </location>
</feature>
<gene>
    <name evidence="2" type="ORF">JR050_15075</name>
</gene>
<protein>
    <submittedName>
        <fullName evidence="2">Uncharacterized protein</fullName>
    </submittedName>
</protein>
<dbReference type="Proteomes" id="UP001518925">
    <property type="component" value="Unassembled WGS sequence"/>
</dbReference>
<evidence type="ECO:0000256" key="1">
    <source>
        <dbReference type="SAM" id="SignalP"/>
    </source>
</evidence>
<keyword evidence="3" id="KW-1185">Reference proteome</keyword>
<organism evidence="2 3">
    <name type="scientific">Bacillus suaedaesalsae</name>
    <dbReference type="NCBI Taxonomy" id="2810349"/>
    <lineage>
        <taxon>Bacteria</taxon>
        <taxon>Bacillati</taxon>
        <taxon>Bacillota</taxon>
        <taxon>Bacilli</taxon>
        <taxon>Bacillales</taxon>
        <taxon>Bacillaceae</taxon>
        <taxon>Bacillus</taxon>
    </lineage>
</organism>
<dbReference type="EMBL" id="JAFELM010000036">
    <property type="protein sequence ID" value="MBM6618990.1"/>
    <property type="molecule type" value="Genomic_DNA"/>
</dbReference>
<name>A0ABS2DLQ8_9BACI</name>
<evidence type="ECO:0000313" key="3">
    <source>
        <dbReference type="Proteomes" id="UP001518925"/>
    </source>
</evidence>
<proteinExistence type="predicted"/>